<keyword evidence="2" id="KW-0614">Plasmid</keyword>
<feature type="transmembrane region" description="Helical" evidence="1">
    <location>
        <begin position="265"/>
        <end position="282"/>
    </location>
</feature>
<organism evidence="2 3">
    <name type="scientific">Salinigranum rubrum</name>
    <dbReference type="NCBI Taxonomy" id="755307"/>
    <lineage>
        <taxon>Archaea</taxon>
        <taxon>Methanobacteriati</taxon>
        <taxon>Methanobacteriota</taxon>
        <taxon>Stenosarchaea group</taxon>
        <taxon>Halobacteria</taxon>
        <taxon>Halobacteriales</taxon>
        <taxon>Haloferacaceae</taxon>
        <taxon>Salinigranum</taxon>
    </lineage>
</organism>
<keyword evidence="1" id="KW-0812">Transmembrane</keyword>
<feature type="transmembrane region" description="Helical" evidence="1">
    <location>
        <begin position="32"/>
        <end position="53"/>
    </location>
</feature>
<dbReference type="EMBL" id="CP026311">
    <property type="protein sequence ID" value="AUV84301.1"/>
    <property type="molecule type" value="Genomic_DNA"/>
</dbReference>
<evidence type="ECO:0000313" key="2">
    <source>
        <dbReference type="EMBL" id="AUV84301.1"/>
    </source>
</evidence>
<keyword evidence="1" id="KW-0472">Membrane</keyword>
<evidence type="ECO:0000256" key="1">
    <source>
        <dbReference type="SAM" id="Phobius"/>
    </source>
</evidence>
<feature type="transmembrane region" description="Helical" evidence="1">
    <location>
        <begin position="233"/>
        <end position="253"/>
    </location>
</feature>
<feature type="transmembrane region" description="Helical" evidence="1">
    <location>
        <begin position="397"/>
        <end position="415"/>
    </location>
</feature>
<geneLocation type="plasmid" evidence="2">
    <name>unnamed2</name>
</geneLocation>
<keyword evidence="3" id="KW-1185">Reference proteome</keyword>
<reference evidence="2 3" key="1">
    <citation type="submission" date="2018-01" db="EMBL/GenBank/DDBJ databases">
        <title>Complete genome sequence of Salinigranum rubrum GX10T, an extremely halophilic archaeon isolated from a marine solar saltern.</title>
        <authorList>
            <person name="Han S."/>
        </authorList>
    </citation>
    <scope>NUCLEOTIDE SEQUENCE [LARGE SCALE GENOMIC DNA]</scope>
    <source>
        <strain evidence="2 3">GX10</strain>
        <plasmid evidence="3">Plasmid unnamed2</plasmid>
    </source>
</reference>
<feature type="transmembrane region" description="Helical" evidence="1">
    <location>
        <begin position="332"/>
        <end position="351"/>
    </location>
</feature>
<feature type="transmembrane region" description="Helical" evidence="1">
    <location>
        <begin position="357"/>
        <end position="376"/>
    </location>
</feature>
<sequence>MADKTRDTTTDGGVTADEEITQPLGLPRWVSALLPIVLLVLVLGVFAFTSPLAGVQSGEPLPDVTITHTTLPSDETVVLHVTNNGPESVTISQVLVDEAYWDFRVEGAGGDQTLAPMESAQIVIPYHWNPGWDLGVTLVLSDGATFHNTIVAPSQSPGFSLGLLGTLAVIGLFVGVIPVALGMLWFPYIKTMSDRWLHAVLLFAAGVLGFLAFDAGFEAFELAERIPGAYEGNLLVVFGIFGALLLVQAISAWREGRVAAGDSRASSGLWIAYLVAIGIGLHNLAEGLAIGSSFALGRVSLGAFLVIGFMLHNVTEGPAVVAPVARGERPSLKHFAALGVIAGAPVILGGWIGSLAYSPTIGAFFLAIGVGAILQVDWEIARMVRDAGGRVASATNLLAFLFGLAIMYVTDLFVVL</sequence>
<dbReference type="KEGG" id="srub:C2R22_22355"/>
<dbReference type="GeneID" id="35594897"/>
<name>A0A2I8VQV0_9EURY</name>
<dbReference type="RefSeq" id="WP_103427989.1">
    <property type="nucleotide sequence ID" value="NZ_CP026311.1"/>
</dbReference>
<proteinExistence type="predicted"/>
<evidence type="ECO:0000313" key="3">
    <source>
        <dbReference type="Proteomes" id="UP000236584"/>
    </source>
</evidence>
<dbReference type="AlphaFoldDB" id="A0A2I8VQV0"/>
<gene>
    <name evidence="2" type="ORF">C2R22_22355</name>
</gene>
<feature type="transmembrane region" description="Helical" evidence="1">
    <location>
        <begin position="196"/>
        <end position="213"/>
    </location>
</feature>
<feature type="transmembrane region" description="Helical" evidence="1">
    <location>
        <begin position="161"/>
        <end position="184"/>
    </location>
</feature>
<feature type="transmembrane region" description="Helical" evidence="1">
    <location>
        <begin position="288"/>
        <end position="311"/>
    </location>
</feature>
<accession>A0A2I8VQV0</accession>
<dbReference type="Proteomes" id="UP000236584">
    <property type="component" value="Plasmid unnamed2"/>
</dbReference>
<protein>
    <submittedName>
        <fullName evidence="2">Metal transporter</fullName>
    </submittedName>
</protein>
<dbReference type="OrthoDB" id="11839at2157"/>
<keyword evidence="1" id="KW-1133">Transmembrane helix</keyword>